<evidence type="ECO:0000256" key="1">
    <source>
        <dbReference type="PROSITE-ProRule" id="PRU00325"/>
    </source>
</evidence>
<accession>A0A6D2I8I3</accession>
<feature type="domain" description="SWIM-type" evidence="2">
    <location>
        <begin position="57"/>
        <end position="89"/>
    </location>
</feature>
<keyword evidence="4" id="KW-1185">Reference proteome</keyword>
<comment type="caution">
    <text evidence="3">The sequence shown here is derived from an EMBL/GenBank/DDBJ whole genome shotgun (WGS) entry which is preliminary data.</text>
</comment>
<sequence>MTRWFNARRRKSSNWRGSLPPEVAKVMKEHMEEVKGSHVNQISSWTFEVVGKFGDRNTVLLSEKRCSCKKFDRLQITCGHAMLAADTVGVLPSTLVGLWNKPGA</sequence>
<name>A0A6D2I8I3_9BRAS</name>
<dbReference type="PROSITE" id="PS50966">
    <property type="entry name" value="ZF_SWIM"/>
    <property type="match status" value="1"/>
</dbReference>
<protein>
    <recommendedName>
        <fullName evidence="2">SWIM-type domain-containing protein</fullName>
    </recommendedName>
</protein>
<dbReference type="EMBL" id="CACVBM020001050">
    <property type="protein sequence ID" value="CAA7026189.1"/>
    <property type="molecule type" value="Genomic_DNA"/>
</dbReference>
<evidence type="ECO:0000259" key="2">
    <source>
        <dbReference type="PROSITE" id="PS50966"/>
    </source>
</evidence>
<dbReference type="InterPro" id="IPR007527">
    <property type="entry name" value="Znf_SWIM"/>
</dbReference>
<dbReference type="OrthoDB" id="1094581at2759"/>
<reference evidence="3" key="1">
    <citation type="submission" date="2020-01" db="EMBL/GenBank/DDBJ databases">
        <authorList>
            <person name="Mishra B."/>
        </authorList>
    </citation>
    <scope>NUCLEOTIDE SEQUENCE [LARGE SCALE GENOMIC DNA]</scope>
</reference>
<evidence type="ECO:0000313" key="4">
    <source>
        <dbReference type="Proteomes" id="UP000467841"/>
    </source>
</evidence>
<keyword evidence="1" id="KW-0863">Zinc-finger</keyword>
<organism evidence="3 4">
    <name type="scientific">Microthlaspi erraticum</name>
    <dbReference type="NCBI Taxonomy" id="1685480"/>
    <lineage>
        <taxon>Eukaryota</taxon>
        <taxon>Viridiplantae</taxon>
        <taxon>Streptophyta</taxon>
        <taxon>Embryophyta</taxon>
        <taxon>Tracheophyta</taxon>
        <taxon>Spermatophyta</taxon>
        <taxon>Magnoliopsida</taxon>
        <taxon>eudicotyledons</taxon>
        <taxon>Gunneridae</taxon>
        <taxon>Pentapetalae</taxon>
        <taxon>rosids</taxon>
        <taxon>malvids</taxon>
        <taxon>Brassicales</taxon>
        <taxon>Brassicaceae</taxon>
        <taxon>Coluteocarpeae</taxon>
        <taxon>Microthlaspi</taxon>
    </lineage>
</organism>
<dbReference type="Proteomes" id="UP000467841">
    <property type="component" value="Unassembled WGS sequence"/>
</dbReference>
<evidence type="ECO:0000313" key="3">
    <source>
        <dbReference type="EMBL" id="CAA7026189.1"/>
    </source>
</evidence>
<gene>
    <name evidence="3" type="ORF">MERR_LOCUS13424</name>
</gene>
<keyword evidence="1" id="KW-0479">Metal-binding</keyword>
<dbReference type="Pfam" id="PF04434">
    <property type="entry name" value="SWIM"/>
    <property type="match status" value="1"/>
</dbReference>
<dbReference type="GO" id="GO:0008270">
    <property type="term" value="F:zinc ion binding"/>
    <property type="evidence" value="ECO:0007669"/>
    <property type="project" value="UniProtKB-KW"/>
</dbReference>
<dbReference type="AlphaFoldDB" id="A0A6D2I8I3"/>
<proteinExistence type="predicted"/>
<keyword evidence="1" id="KW-0862">Zinc</keyword>